<evidence type="ECO:0000313" key="1">
    <source>
        <dbReference type="EMBL" id="CAK0824878.1"/>
    </source>
</evidence>
<gene>
    <name evidence="1" type="ORF">PCOR1329_LOCUS25155</name>
</gene>
<dbReference type="EMBL" id="CAUYUJ010008768">
    <property type="protein sequence ID" value="CAK0824878.1"/>
    <property type="molecule type" value="Genomic_DNA"/>
</dbReference>
<dbReference type="Proteomes" id="UP001189429">
    <property type="component" value="Unassembled WGS sequence"/>
</dbReference>
<sequence length="119" mass="13511">MQETRFIRTALAVGLAASVMEVLPKETRQGLAVGAELPEGILTLGFFMCKTLTMVAIMFNQNLIGTRLLESPVTPVVVLEYHRHETYKNFSRLWMSLWLRDIIIFGTRSGLPSLRTSRR</sequence>
<accession>A0ABN9RZL7</accession>
<proteinExistence type="predicted"/>
<reference evidence="1" key="1">
    <citation type="submission" date="2023-10" db="EMBL/GenBank/DDBJ databases">
        <authorList>
            <person name="Chen Y."/>
            <person name="Shah S."/>
            <person name="Dougan E. K."/>
            <person name="Thang M."/>
            <person name="Chan C."/>
        </authorList>
    </citation>
    <scope>NUCLEOTIDE SEQUENCE [LARGE SCALE GENOMIC DNA]</scope>
</reference>
<organism evidence="1 2">
    <name type="scientific">Prorocentrum cordatum</name>
    <dbReference type="NCBI Taxonomy" id="2364126"/>
    <lineage>
        <taxon>Eukaryota</taxon>
        <taxon>Sar</taxon>
        <taxon>Alveolata</taxon>
        <taxon>Dinophyceae</taxon>
        <taxon>Prorocentrales</taxon>
        <taxon>Prorocentraceae</taxon>
        <taxon>Prorocentrum</taxon>
    </lineage>
</organism>
<comment type="caution">
    <text evidence="1">The sequence shown here is derived from an EMBL/GenBank/DDBJ whole genome shotgun (WGS) entry which is preliminary data.</text>
</comment>
<evidence type="ECO:0000313" key="2">
    <source>
        <dbReference type="Proteomes" id="UP001189429"/>
    </source>
</evidence>
<keyword evidence="2" id="KW-1185">Reference proteome</keyword>
<name>A0ABN9RZL7_9DINO</name>
<protein>
    <submittedName>
        <fullName evidence="1">Uncharacterized protein</fullName>
    </submittedName>
</protein>